<evidence type="ECO:0000313" key="2">
    <source>
        <dbReference type="EMBL" id="OGH88430.1"/>
    </source>
</evidence>
<dbReference type="AlphaFoldDB" id="A0A1F6NX81"/>
<keyword evidence="1" id="KW-0472">Membrane</keyword>
<comment type="caution">
    <text evidence="2">The sequence shown here is derived from an EMBL/GenBank/DDBJ whole genome shotgun (WGS) entry which is preliminary data.</text>
</comment>
<evidence type="ECO:0000313" key="3">
    <source>
        <dbReference type="Proteomes" id="UP000177907"/>
    </source>
</evidence>
<dbReference type="Pfam" id="PF04977">
    <property type="entry name" value="DivIC"/>
    <property type="match status" value="1"/>
</dbReference>
<keyword evidence="1" id="KW-0812">Transmembrane</keyword>
<organism evidence="2 3">
    <name type="scientific">Candidatus Magasanikbacteria bacterium RIFOXYC2_FULL_42_28</name>
    <dbReference type="NCBI Taxonomy" id="1798704"/>
    <lineage>
        <taxon>Bacteria</taxon>
        <taxon>Candidatus Magasanikiibacteriota</taxon>
    </lineage>
</organism>
<dbReference type="STRING" id="1798704.A3J93_04165"/>
<keyword evidence="1" id="KW-1133">Transmembrane helix</keyword>
<accession>A0A1F6NX81</accession>
<protein>
    <recommendedName>
        <fullName evidence="4">Cell division protein FtsL</fullName>
    </recommendedName>
</protein>
<dbReference type="Proteomes" id="UP000177907">
    <property type="component" value="Unassembled WGS sequence"/>
</dbReference>
<proteinExistence type="predicted"/>
<gene>
    <name evidence="2" type="ORF">A3J93_04165</name>
</gene>
<name>A0A1F6NX81_9BACT</name>
<dbReference type="EMBL" id="MFQZ01000002">
    <property type="protein sequence ID" value="OGH88430.1"/>
    <property type="molecule type" value="Genomic_DNA"/>
</dbReference>
<sequence>MAGVTNKKWRNFFWSRWFLAIGFLVAIFVITAFARAFYEDYQVRQEIARLQEDVKRLEVKKLSTLDALAYVKSEDFIEEKARLELNLAKPGEQIGIIPNVAGIKVGQENNNMLEFKNLANPIKWLNYFLHKPDNKN</sequence>
<reference evidence="2 3" key="1">
    <citation type="journal article" date="2016" name="Nat. Commun.">
        <title>Thousands of microbial genomes shed light on interconnected biogeochemical processes in an aquifer system.</title>
        <authorList>
            <person name="Anantharaman K."/>
            <person name="Brown C.T."/>
            <person name="Hug L.A."/>
            <person name="Sharon I."/>
            <person name="Castelle C.J."/>
            <person name="Probst A.J."/>
            <person name="Thomas B.C."/>
            <person name="Singh A."/>
            <person name="Wilkins M.J."/>
            <person name="Karaoz U."/>
            <person name="Brodie E.L."/>
            <person name="Williams K.H."/>
            <person name="Hubbard S.S."/>
            <person name="Banfield J.F."/>
        </authorList>
    </citation>
    <scope>NUCLEOTIDE SEQUENCE [LARGE SCALE GENOMIC DNA]</scope>
</reference>
<evidence type="ECO:0000256" key="1">
    <source>
        <dbReference type="SAM" id="Phobius"/>
    </source>
</evidence>
<dbReference type="InterPro" id="IPR007060">
    <property type="entry name" value="FtsL/DivIC"/>
</dbReference>
<feature type="transmembrane region" description="Helical" evidence="1">
    <location>
        <begin position="17"/>
        <end position="38"/>
    </location>
</feature>
<evidence type="ECO:0008006" key="4">
    <source>
        <dbReference type="Google" id="ProtNLM"/>
    </source>
</evidence>